<evidence type="ECO:0000313" key="3">
    <source>
        <dbReference type="EMBL" id="SCU90682.1"/>
    </source>
</evidence>
<protein>
    <submittedName>
        <fullName evidence="3">LADA_0F05776g1_1</fullName>
    </submittedName>
</protein>
<feature type="transmembrane region" description="Helical" evidence="2">
    <location>
        <begin position="20"/>
        <end position="40"/>
    </location>
</feature>
<dbReference type="Proteomes" id="UP000190274">
    <property type="component" value="Chromosome F"/>
</dbReference>
<keyword evidence="2" id="KW-0812">Transmembrane</keyword>
<keyword evidence="2" id="KW-1133">Transmembrane helix</keyword>
<accession>A0A1G4JJK2</accession>
<keyword evidence="4" id="KW-1185">Reference proteome</keyword>
<evidence type="ECO:0000313" key="4">
    <source>
        <dbReference type="Proteomes" id="UP000190274"/>
    </source>
</evidence>
<gene>
    <name evidence="3" type="ORF">LADA_0F05776G</name>
</gene>
<name>A0A1G4JJK2_9SACH</name>
<sequence length="178" mass="19765">MGLILDKRYIYNNNSNGWLWGRWLLFIVVAIGVVLWVFGVNVRRRKYGRNPIRGTAWLAPPPSYGMSQNQYNIPGNQNPVPEYSATANVNDAGFFDESGKFHRTQPGQPVDAENTAVLSQPEPAVTRDSRHPEEATSSSSTPLPAFQRPDVPPPASTSTEHHFQRPEGPPPVQTTSTK</sequence>
<dbReference type="EMBL" id="LT598458">
    <property type="protein sequence ID" value="SCU90682.1"/>
    <property type="molecule type" value="Genomic_DNA"/>
</dbReference>
<feature type="region of interest" description="Disordered" evidence="1">
    <location>
        <begin position="114"/>
        <end position="178"/>
    </location>
</feature>
<dbReference type="Pfam" id="PF12273">
    <property type="entry name" value="RCR"/>
    <property type="match status" value="1"/>
</dbReference>
<reference evidence="3 4" key="1">
    <citation type="submission" date="2016-03" db="EMBL/GenBank/DDBJ databases">
        <authorList>
            <person name="Devillers H."/>
        </authorList>
    </citation>
    <scope>NUCLEOTIDE SEQUENCE [LARGE SCALE GENOMIC DNA]</scope>
    <source>
        <strain evidence="3">CBS 10888</strain>
    </source>
</reference>
<proteinExistence type="predicted"/>
<dbReference type="OrthoDB" id="4035853at2759"/>
<dbReference type="AlphaFoldDB" id="A0A1G4JJK2"/>
<dbReference type="PANTHER" id="PTHR28187:SF1">
    <property type="entry name" value="PROTEIN RCR1-RELATED"/>
    <property type="match status" value="1"/>
</dbReference>
<evidence type="ECO:0000256" key="1">
    <source>
        <dbReference type="SAM" id="MobiDB-lite"/>
    </source>
</evidence>
<evidence type="ECO:0000256" key="2">
    <source>
        <dbReference type="SAM" id="Phobius"/>
    </source>
</evidence>
<dbReference type="GO" id="GO:0016192">
    <property type="term" value="P:vesicle-mediated transport"/>
    <property type="evidence" value="ECO:0007669"/>
    <property type="project" value="TreeGrafter"/>
</dbReference>
<dbReference type="PANTHER" id="PTHR28187">
    <property type="entry name" value="PROTEIN RCR1-RELATED"/>
    <property type="match status" value="1"/>
</dbReference>
<organism evidence="3 4">
    <name type="scientific">Lachancea dasiensis</name>
    <dbReference type="NCBI Taxonomy" id="1072105"/>
    <lineage>
        <taxon>Eukaryota</taxon>
        <taxon>Fungi</taxon>
        <taxon>Dikarya</taxon>
        <taxon>Ascomycota</taxon>
        <taxon>Saccharomycotina</taxon>
        <taxon>Saccharomycetes</taxon>
        <taxon>Saccharomycetales</taxon>
        <taxon>Saccharomycetaceae</taxon>
        <taxon>Lachancea</taxon>
    </lineage>
</organism>
<dbReference type="InterPro" id="IPR020999">
    <property type="entry name" value="Chitin_synth_reg_RCR"/>
</dbReference>
<keyword evidence="2" id="KW-0472">Membrane</keyword>
<feature type="compositionally biased region" description="Basic and acidic residues" evidence="1">
    <location>
        <begin position="125"/>
        <end position="134"/>
    </location>
</feature>